<keyword evidence="3" id="KW-1185">Reference proteome</keyword>
<evidence type="ECO:0000256" key="1">
    <source>
        <dbReference type="SAM" id="SignalP"/>
    </source>
</evidence>
<dbReference type="Gene3D" id="3.10.620.30">
    <property type="match status" value="1"/>
</dbReference>
<dbReference type="RefSeq" id="WP_380789195.1">
    <property type="nucleotide sequence ID" value="NZ_JBHTKR010000002.1"/>
</dbReference>
<proteinExistence type="predicted"/>
<evidence type="ECO:0000313" key="2">
    <source>
        <dbReference type="EMBL" id="MFD1193860.1"/>
    </source>
</evidence>
<feature type="chain" id="PRO_5047541280" evidence="1">
    <location>
        <begin position="27"/>
        <end position="194"/>
    </location>
</feature>
<dbReference type="InterPro" id="IPR010319">
    <property type="entry name" value="Transglutaminase-like_Cys_pept"/>
</dbReference>
<comment type="caution">
    <text evidence="2">The sequence shown here is derived from an EMBL/GenBank/DDBJ whole genome shotgun (WGS) entry which is preliminary data.</text>
</comment>
<sequence length="194" mass="22099">MQHDRILRCSYAALTGLLALALPAVARPHCGQLDLAVLRVEAAPTQYRDFCALDPEACAMVGEPVLDWTDELNALSSRINAEVNAEIELVPDEDNLGREEVWSLPVNCRGDCEDFALEKRRRLTDAGVPRAALTMAIVFHKLQFYSHAVLLLETTRGTWVLDNLHDDLMCWDALPYRYTHRERPDGHWTRFENR</sequence>
<name>A0ABW3T9P4_9RHOB</name>
<reference evidence="3" key="1">
    <citation type="journal article" date="2019" name="Int. J. Syst. Evol. Microbiol.">
        <title>The Global Catalogue of Microorganisms (GCM) 10K type strain sequencing project: providing services to taxonomists for standard genome sequencing and annotation.</title>
        <authorList>
            <consortium name="The Broad Institute Genomics Platform"/>
            <consortium name="The Broad Institute Genome Sequencing Center for Infectious Disease"/>
            <person name="Wu L."/>
            <person name="Ma J."/>
        </authorList>
    </citation>
    <scope>NUCLEOTIDE SEQUENCE [LARGE SCALE GENOMIC DNA]</scope>
    <source>
        <strain evidence="3">CCUG 55328</strain>
    </source>
</reference>
<accession>A0ABW3T9P4</accession>
<organism evidence="2 3">
    <name type="scientific">Seohaeicola saemankumensis</name>
    <dbReference type="NCBI Taxonomy" id="481181"/>
    <lineage>
        <taxon>Bacteria</taxon>
        <taxon>Pseudomonadati</taxon>
        <taxon>Pseudomonadota</taxon>
        <taxon>Alphaproteobacteria</taxon>
        <taxon>Rhodobacterales</taxon>
        <taxon>Roseobacteraceae</taxon>
        <taxon>Seohaeicola</taxon>
    </lineage>
</organism>
<dbReference type="Pfam" id="PF06035">
    <property type="entry name" value="Peptidase_C93"/>
    <property type="match status" value="1"/>
</dbReference>
<dbReference type="EMBL" id="JBHTKR010000002">
    <property type="protein sequence ID" value="MFD1193860.1"/>
    <property type="molecule type" value="Genomic_DNA"/>
</dbReference>
<dbReference type="PANTHER" id="PTHR39327:SF1">
    <property type="entry name" value="BLR5470 PROTEIN"/>
    <property type="match status" value="1"/>
</dbReference>
<evidence type="ECO:0000313" key="3">
    <source>
        <dbReference type="Proteomes" id="UP001597151"/>
    </source>
</evidence>
<dbReference type="Proteomes" id="UP001597151">
    <property type="component" value="Unassembled WGS sequence"/>
</dbReference>
<feature type="signal peptide" evidence="1">
    <location>
        <begin position="1"/>
        <end position="26"/>
    </location>
</feature>
<dbReference type="PANTHER" id="PTHR39327">
    <property type="match status" value="1"/>
</dbReference>
<keyword evidence="1" id="KW-0732">Signal</keyword>
<protein>
    <submittedName>
        <fullName evidence="2">Transglutaminase-like cysteine peptidase</fullName>
    </submittedName>
</protein>
<gene>
    <name evidence="2" type="ORF">ACFQ3C_04180</name>
</gene>